<dbReference type="OrthoDB" id="337050at2"/>
<dbReference type="Proteomes" id="UP000232196">
    <property type="component" value="Unassembled WGS sequence"/>
</dbReference>
<dbReference type="RefSeq" id="WP_100708128.1">
    <property type="nucleotide sequence ID" value="NZ_NPDL01000001.1"/>
</dbReference>
<dbReference type="AlphaFoldDB" id="A0A2M9X930"/>
<evidence type="ECO:0000313" key="1">
    <source>
        <dbReference type="EMBL" id="PJZ24213.1"/>
    </source>
</evidence>
<dbReference type="EMBL" id="NPDN01000010">
    <property type="protein sequence ID" value="PJZ24213.1"/>
    <property type="molecule type" value="Genomic_DNA"/>
</dbReference>
<proteinExistence type="predicted"/>
<accession>A0A2M9X930</accession>
<evidence type="ECO:0000313" key="2">
    <source>
        <dbReference type="Proteomes" id="UP000232196"/>
    </source>
</evidence>
<organism evidence="1 2">
    <name type="scientific">Leptospira hartskeerlii</name>
    <dbReference type="NCBI Taxonomy" id="2023177"/>
    <lineage>
        <taxon>Bacteria</taxon>
        <taxon>Pseudomonadati</taxon>
        <taxon>Spirochaetota</taxon>
        <taxon>Spirochaetia</taxon>
        <taxon>Leptospirales</taxon>
        <taxon>Leptospiraceae</taxon>
        <taxon>Leptospira</taxon>
    </lineage>
</organism>
<sequence>MFITAENIRTGEVRTFLGKERILVPDSKHTEVTRSLFAHWETVEECLDLRKYSKFFYVSESEGKWQRGEEVLISTERPISDRPGSKSLSMDHVDSYRVLGIFLEKE</sequence>
<comment type="caution">
    <text evidence="1">The sequence shown here is derived from an EMBL/GenBank/DDBJ whole genome shotgun (WGS) entry which is preliminary data.</text>
</comment>
<protein>
    <submittedName>
        <fullName evidence="1">Uncharacterized protein</fullName>
    </submittedName>
</protein>
<keyword evidence="2" id="KW-1185">Reference proteome</keyword>
<gene>
    <name evidence="1" type="ORF">CH357_17220</name>
</gene>
<reference evidence="1 2" key="1">
    <citation type="submission" date="2017-07" db="EMBL/GenBank/DDBJ databases">
        <title>Leptospira spp. isolated from tropical soils.</title>
        <authorList>
            <person name="Thibeaux R."/>
            <person name="Iraola G."/>
            <person name="Ferres I."/>
            <person name="Bierque E."/>
            <person name="Girault D."/>
            <person name="Soupe-Gilbert M.-E."/>
            <person name="Picardeau M."/>
            <person name="Goarant C."/>
        </authorList>
    </citation>
    <scope>NUCLEOTIDE SEQUENCE [LARGE SCALE GENOMIC DNA]</scope>
    <source>
        <strain evidence="1 2">MCA1-C-A1</strain>
    </source>
</reference>
<name>A0A2M9X930_9LEPT</name>